<dbReference type="AlphaFoldDB" id="A0A7G5H1M6"/>
<evidence type="ECO:0000313" key="1">
    <source>
        <dbReference type="EMBL" id="QMW05018.1"/>
    </source>
</evidence>
<dbReference type="EMBL" id="CP059732">
    <property type="protein sequence ID" value="QMW05018.1"/>
    <property type="molecule type" value="Genomic_DNA"/>
</dbReference>
<dbReference type="InterPro" id="IPR016181">
    <property type="entry name" value="Acyl_CoA_acyltransferase"/>
</dbReference>
<gene>
    <name evidence="1" type="ORF">H3H32_09055</name>
</gene>
<dbReference type="KEGG" id="sfol:H3H32_09055"/>
<dbReference type="Proteomes" id="UP000515369">
    <property type="component" value="Chromosome"/>
</dbReference>
<organism evidence="1 2">
    <name type="scientific">Spirosoma foliorum</name>
    <dbReference type="NCBI Taxonomy" id="2710596"/>
    <lineage>
        <taxon>Bacteria</taxon>
        <taxon>Pseudomonadati</taxon>
        <taxon>Bacteroidota</taxon>
        <taxon>Cytophagia</taxon>
        <taxon>Cytophagales</taxon>
        <taxon>Cytophagaceae</taxon>
        <taxon>Spirosoma</taxon>
    </lineage>
</organism>
<sequence length="254" mass="29436">MELFVRYDLERLAKYATLPQNTSRIRIYVTTNYACLHFADVSYFNYCICLDIQQIRQIVEETKRFYQATPHRLLVEDTVQQADIHLFLKQQGYCSKGRQVVLVAPDQFSKLNVTEVVTDLERVSVVNLHPFTQDYLTAFESNRTDAEPVAINFGQLLRSSDILLYRVLADQRPVGIAALYQQNKHFLLAGGATLPLYRNQGFHTGALINRLRYCYQHQPASISAWAYEGSVSYQNMCRLGLVPHKRYWIYEHGI</sequence>
<keyword evidence="2" id="KW-1185">Reference proteome</keyword>
<dbReference type="SUPFAM" id="SSF55729">
    <property type="entry name" value="Acyl-CoA N-acyltransferases (Nat)"/>
    <property type="match status" value="1"/>
</dbReference>
<dbReference type="RefSeq" id="WP_182462366.1">
    <property type="nucleotide sequence ID" value="NZ_CP059732.1"/>
</dbReference>
<proteinExistence type="predicted"/>
<dbReference type="Gene3D" id="3.40.630.30">
    <property type="match status" value="1"/>
</dbReference>
<name>A0A7G5H1M6_9BACT</name>
<reference evidence="1 2" key="1">
    <citation type="submission" date="2020-07" db="EMBL/GenBank/DDBJ databases">
        <title>Spirosoma foliorum sp. nov., isolated from the leaves on the Nejang mountain Korea, Republic of.</title>
        <authorList>
            <person name="Ho H."/>
            <person name="Lee Y.-J."/>
            <person name="Nurcahyanto D.-A."/>
            <person name="Kim S.-G."/>
        </authorList>
    </citation>
    <scope>NUCLEOTIDE SEQUENCE [LARGE SCALE GENOMIC DNA]</scope>
    <source>
        <strain evidence="1 2">PL0136</strain>
    </source>
</reference>
<accession>A0A7G5H1M6</accession>
<evidence type="ECO:0000313" key="2">
    <source>
        <dbReference type="Proteomes" id="UP000515369"/>
    </source>
</evidence>
<protein>
    <recommendedName>
        <fullName evidence="3">N-acetyltransferase domain-containing protein</fullName>
    </recommendedName>
</protein>
<evidence type="ECO:0008006" key="3">
    <source>
        <dbReference type="Google" id="ProtNLM"/>
    </source>
</evidence>